<dbReference type="GeneID" id="13543201"/>
<dbReference type="EMBL" id="DS178265">
    <property type="protein sequence ID" value="EHS63917.1"/>
    <property type="molecule type" value="Genomic_DNA"/>
</dbReference>
<evidence type="ECO:0000313" key="2">
    <source>
        <dbReference type="Proteomes" id="UP000008783"/>
    </source>
</evidence>
<protein>
    <submittedName>
        <fullName evidence="1">Uncharacterized protein</fullName>
    </submittedName>
</protein>
<reference evidence="2" key="1">
    <citation type="journal article" date="2011" name="Proc. Natl. Acad. Sci. U.S.A.">
        <title>Obligate biotrophy features unraveled by the genomic analysis of rust fungi.</title>
        <authorList>
            <person name="Duplessis S."/>
            <person name="Cuomo C.A."/>
            <person name="Lin Y.-C."/>
            <person name="Aerts A."/>
            <person name="Tisserant E."/>
            <person name="Veneault-Fourrey C."/>
            <person name="Joly D.L."/>
            <person name="Hacquard S."/>
            <person name="Amselem J."/>
            <person name="Cantarel B.L."/>
            <person name="Chiu R."/>
            <person name="Coutinho P.M."/>
            <person name="Feau N."/>
            <person name="Field M."/>
            <person name="Frey P."/>
            <person name="Gelhaye E."/>
            <person name="Goldberg J."/>
            <person name="Grabherr M.G."/>
            <person name="Kodira C.D."/>
            <person name="Kohler A."/>
            <person name="Kuees U."/>
            <person name="Lindquist E.A."/>
            <person name="Lucas S.M."/>
            <person name="Mago R."/>
            <person name="Mauceli E."/>
            <person name="Morin E."/>
            <person name="Murat C."/>
            <person name="Pangilinan J.L."/>
            <person name="Park R."/>
            <person name="Pearson M."/>
            <person name="Quesneville H."/>
            <person name="Rouhier N."/>
            <person name="Sakthikumar S."/>
            <person name="Salamov A.A."/>
            <person name="Schmutz J."/>
            <person name="Selles B."/>
            <person name="Shapiro H."/>
            <person name="Tanguay P."/>
            <person name="Tuskan G.A."/>
            <person name="Henrissat B."/>
            <person name="Van de Peer Y."/>
            <person name="Rouze P."/>
            <person name="Ellis J.G."/>
            <person name="Dodds P.N."/>
            <person name="Schein J.E."/>
            <person name="Zhong S."/>
            <person name="Hamelin R.C."/>
            <person name="Grigoriev I.V."/>
            <person name="Szabo L.J."/>
            <person name="Martin F."/>
        </authorList>
    </citation>
    <scope>NUCLEOTIDE SEQUENCE [LARGE SCALE GENOMIC DNA]</scope>
    <source>
        <strain evidence="2">CRL 75-36-700-3 / race SCCL</strain>
    </source>
</reference>
<dbReference type="PANTHER" id="PTHR47150:SF5">
    <property type="entry name" value="OS07G0546750 PROTEIN"/>
    <property type="match status" value="1"/>
</dbReference>
<dbReference type="Proteomes" id="UP000008783">
    <property type="component" value="Unassembled WGS sequence"/>
</dbReference>
<sequence length="71" mass="7893">MRIVEDVQGQDSYFIQKANALGKPELRPIQKVTSAVRMLAYGGASDLNDEYLRLGESTSNKQSQAATCNWE</sequence>
<dbReference type="VEuPathDB" id="FungiDB:PGTG_20897"/>
<dbReference type="OrthoDB" id="2287304at2759"/>
<dbReference type="RefSeq" id="XP_003890612.1">
    <property type="nucleotide sequence ID" value="XM_003890563.1"/>
</dbReference>
<dbReference type="InParanoid" id="H6QPH9"/>
<name>H6QPH9_PUCGT</name>
<accession>H6QPH9</accession>
<gene>
    <name evidence="1" type="ORF">PGTG_20897</name>
</gene>
<dbReference type="PANTHER" id="PTHR47150">
    <property type="entry name" value="OS12G0169200 PROTEIN"/>
    <property type="match status" value="1"/>
</dbReference>
<keyword evidence="2" id="KW-1185">Reference proteome</keyword>
<proteinExistence type="predicted"/>
<evidence type="ECO:0000313" key="1">
    <source>
        <dbReference type="EMBL" id="EHS63917.1"/>
    </source>
</evidence>
<dbReference type="KEGG" id="pgr:PGTG_20897"/>
<dbReference type="AlphaFoldDB" id="H6QPH9"/>
<dbReference type="HOGENOM" id="CLU_012390_6_3_1"/>
<organism evidence="1 2">
    <name type="scientific">Puccinia graminis f. sp. tritici (strain CRL 75-36-700-3 / race SCCL)</name>
    <name type="common">Black stem rust fungus</name>
    <dbReference type="NCBI Taxonomy" id="418459"/>
    <lineage>
        <taxon>Eukaryota</taxon>
        <taxon>Fungi</taxon>
        <taxon>Dikarya</taxon>
        <taxon>Basidiomycota</taxon>
        <taxon>Pucciniomycotina</taxon>
        <taxon>Pucciniomycetes</taxon>
        <taxon>Pucciniales</taxon>
        <taxon>Pucciniaceae</taxon>
        <taxon>Puccinia</taxon>
    </lineage>
</organism>